<dbReference type="HOGENOM" id="CLU_009579_6_1_1"/>
<dbReference type="PANTHER" id="PTHR46925:SF2">
    <property type="entry name" value="G-PROTEIN COUPLED RECEPTOR TKR-1-RELATED"/>
    <property type="match status" value="1"/>
</dbReference>
<evidence type="ECO:0000256" key="8">
    <source>
        <dbReference type="ARBA" id="ARBA00023224"/>
    </source>
</evidence>
<dbReference type="GO" id="GO:0004995">
    <property type="term" value="F:tachykinin receptor activity"/>
    <property type="evidence" value="ECO:0007669"/>
    <property type="project" value="InterPro"/>
</dbReference>
<dbReference type="EnsemblMetazoa" id="HelroT121592">
    <property type="protein sequence ID" value="HelroP121592"/>
    <property type="gene ID" value="HelroG121592"/>
</dbReference>
<evidence type="ECO:0000256" key="3">
    <source>
        <dbReference type="ARBA" id="ARBA00022692"/>
    </source>
</evidence>
<keyword evidence="6 9" id="KW-0472">Membrane</keyword>
<dbReference type="PRINTS" id="PR00237">
    <property type="entry name" value="GPCRRHODOPSN"/>
</dbReference>
<evidence type="ECO:0000313" key="13">
    <source>
        <dbReference type="Proteomes" id="UP000015101"/>
    </source>
</evidence>
<feature type="transmembrane region" description="Helical" evidence="9">
    <location>
        <begin position="124"/>
        <end position="147"/>
    </location>
</feature>
<protein>
    <recommendedName>
        <fullName evidence="10">G-protein coupled receptors family 1 profile domain-containing protein</fullName>
    </recommendedName>
</protein>
<dbReference type="SMART" id="SM01381">
    <property type="entry name" value="7TM_GPCR_Srsx"/>
    <property type="match status" value="1"/>
</dbReference>
<dbReference type="InterPro" id="IPR017452">
    <property type="entry name" value="GPCR_Rhodpsn_7TM"/>
</dbReference>
<dbReference type="RefSeq" id="XP_009017796.1">
    <property type="nucleotide sequence ID" value="XM_009019548.1"/>
</dbReference>
<evidence type="ECO:0000256" key="1">
    <source>
        <dbReference type="ARBA" id="ARBA00004651"/>
    </source>
</evidence>
<feature type="transmembrane region" description="Helical" evidence="9">
    <location>
        <begin position="83"/>
        <end position="104"/>
    </location>
</feature>
<dbReference type="GO" id="GO:0007218">
    <property type="term" value="P:neuropeptide signaling pathway"/>
    <property type="evidence" value="ECO:0000318"/>
    <property type="project" value="GO_Central"/>
</dbReference>
<dbReference type="FunCoup" id="T1EGS5">
    <property type="interactions" value="137"/>
</dbReference>
<feature type="transmembrane region" description="Helical" evidence="9">
    <location>
        <begin position="46"/>
        <end position="71"/>
    </location>
</feature>
<dbReference type="GO" id="GO:0005886">
    <property type="term" value="C:plasma membrane"/>
    <property type="evidence" value="ECO:0000318"/>
    <property type="project" value="GO_Central"/>
</dbReference>
<dbReference type="Gene3D" id="1.20.1070.10">
    <property type="entry name" value="Rhodopsin 7-helix transmembrane proteins"/>
    <property type="match status" value="1"/>
</dbReference>
<feature type="domain" description="G-protein coupled receptors family 1 profile" evidence="10">
    <location>
        <begin position="25"/>
        <end position="286"/>
    </location>
</feature>
<evidence type="ECO:0000256" key="5">
    <source>
        <dbReference type="ARBA" id="ARBA00023040"/>
    </source>
</evidence>
<dbReference type="InterPro" id="IPR001681">
    <property type="entry name" value="Neurokn_rcpt"/>
</dbReference>
<dbReference type="FunFam" id="1.20.1070.10:FF:000291">
    <property type="entry name" value="Predicted protein"/>
    <property type="match status" value="1"/>
</dbReference>
<evidence type="ECO:0000256" key="2">
    <source>
        <dbReference type="ARBA" id="ARBA00022475"/>
    </source>
</evidence>
<feature type="transmembrane region" description="Helical" evidence="9">
    <location>
        <begin position="12"/>
        <end position="34"/>
    </location>
</feature>
<dbReference type="PRINTS" id="PR00244">
    <property type="entry name" value="NEUROKININR"/>
</dbReference>
<keyword evidence="13" id="KW-1185">Reference proteome</keyword>
<dbReference type="GeneID" id="20195775"/>
<feature type="transmembrane region" description="Helical" evidence="9">
    <location>
        <begin position="230"/>
        <end position="253"/>
    </location>
</feature>
<evidence type="ECO:0000256" key="9">
    <source>
        <dbReference type="SAM" id="Phobius"/>
    </source>
</evidence>
<keyword evidence="2" id="KW-1003">Cell membrane</keyword>
<dbReference type="PANTHER" id="PTHR46925">
    <property type="entry name" value="G-PROTEIN COUPLED RECEPTOR TKR-1-RELATED"/>
    <property type="match status" value="1"/>
</dbReference>
<dbReference type="CTD" id="20195775"/>
<proteinExistence type="predicted"/>
<evidence type="ECO:0000259" key="10">
    <source>
        <dbReference type="PROSITE" id="PS50262"/>
    </source>
</evidence>
<dbReference type="KEGG" id="hro:HELRODRAFT_121592"/>
<dbReference type="OMA" id="FIMAGPQ"/>
<dbReference type="Pfam" id="PF00001">
    <property type="entry name" value="7tm_1"/>
    <property type="match status" value="1"/>
</dbReference>
<dbReference type="OrthoDB" id="5981855at2759"/>
<sequence>FLMPWYIESIYGLFYLLMVLVAAGGNFIVIWIVVGHKRMRTVTNYFLVNLAISDALITIFNTMFNFIYMARSHWPFGSYYCKFTHFIVPCTISSSVFTFIAIAFDRYFIILHPMKPRLSARTVLAVIFGIWLASFAIAFPNLIYAQIFPFRCENDRTVCYLHWDDDDLINDDTDFRYNMVLFVVTYILPLLILCLTYMRVAVELWSGQPVGEWTEKLADSMRMKKRVVKMMVAVVCIFGLCWLPQNVFLIINAKRKQMDRKPHEIHIYLIIYWIAMSNSMYNPIIYCWMNAKFRNGFQRALRWLPCV</sequence>
<dbReference type="PROSITE" id="PS50262">
    <property type="entry name" value="G_PROTEIN_RECEP_F1_2"/>
    <property type="match status" value="1"/>
</dbReference>
<evidence type="ECO:0000256" key="4">
    <source>
        <dbReference type="ARBA" id="ARBA00022989"/>
    </source>
</evidence>
<keyword evidence="5" id="KW-0297">G-protein coupled receptor</keyword>
<evidence type="ECO:0000313" key="11">
    <source>
        <dbReference type="EMBL" id="ESO03860.1"/>
    </source>
</evidence>
<dbReference type="Proteomes" id="UP000015101">
    <property type="component" value="Unassembled WGS sequence"/>
</dbReference>
<dbReference type="EMBL" id="KB096551">
    <property type="protein sequence ID" value="ESO03860.1"/>
    <property type="molecule type" value="Genomic_DNA"/>
</dbReference>
<keyword evidence="7" id="KW-0675">Receptor</keyword>
<dbReference type="InterPro" id="IPR000276">
    <property type="entry name" value="GPCR_Rhodpsn"/>
</dbReference>
<dbReference type="eggNOG" id="KOG4219">
    <property type="taxonomic scope" value="Eukaryota"/>
</dbReference>
<reference evidence="12" key="3">
    <citation type="submission" date="2015-06" db="UniProtKB">
        <authorList>
            <consortium name="EnsemblMetazoa"/>
        </authorList>
    </citation>
    <scope>IDENTIFICATION</scope>
</reference>
<feature type="transmembrane region" description="Helical" evidence="9">
    <location>
        <begin position="265"/>
        <end position="289"/>
    </location>
</feature>
<dbReference type="InParanoid" id="T1EGS5"/>
<gene>
    <name evidence="12" type="primary">20195775</name>
    <name evidence="11" type="ORF">HELRODRAFT_121592</name>
</gene>
<evidence type="ECO:0000256" key="6">
    <source>
        <dbReference type="ARBA" id="ARBA00023136"/>
    </source>
</evidence>
<organism evidence="12 13">
    <name type="scientific">Helobdella robusta</name>
    <name type="common">Californian leech</name>
    <dbReference type="NCBI Taxonomy" id="6412"/>
    <lineage>
        <taxon>Eukaryota</taxon>
        <taxon>Metazoa</taxon>
        <taxon>Spiralia</taxon>
        <taxon>Lophotrochozoa</taxon>
        <taxon>Annelida</taxon>
        <taxon>Clitellata</taxon>
        <taxon>Hirudinea</taxon>
        <taxon>Rhynchobdellida</taxon>
        <taxon>Glossiphoniidae</taxon>
        <taxon>Helobdella</taxon>
    </lineage>
</organism>
<evidence type="ECO:0000313" key="12">
    <source>
        <dbReference type="EnsemblMetazoa" id="HelroP121592"/>
    </source>
</evidence>
<dbReference type="AlphaFoldDB" id="T1EGS5"/>
<comment type="subcellular location">
    <subcellularLocation>
        <location evidence="1">Cell membrane</location>
        <topology evidence="1">Multi-pass membrane protein</topology>
    </subcellularLocation>
</comment>
<feature type="transmembrane region" description="Helical" evidence="9">
    <location>
        <begin position="177"/>
        <end position="198"/>
    </location>
</feature>
<dbReference type="GO" id="GO:0008188">
    <property type="term" value="F:neuropeptide receptor activity"/>
    <property type="evidence" value="ECO:0000318"/>
    <property type="project" value="GO_Central"/>
</dbReference>
<keyword evidence="4 9" id="KW-1133">Transmembrane helix</keyword>
<dbReference type="SUPFAM" id="SSF81321">
    <property type="entry name" value="Family A G protein-coupled receptor-like"/>
    <property type="match status" value="1"/>
</dbReference>
<keyword evidence="3 9" id="KW-0812">Transmembrane</keyword>
<reference evidence="13" key="1">
    <citation type="submission" date="2012-12" db="EMBL/GenBank/DDBJ databases">
        <authorList>
            <person name="Hellsten U."/>
            <person name="Grimwood J."/>
            <person name="Chapman J.A."/>
            <person name="Shapiro H."/>
            <person name="Aerts A."/>
            <person name="Otillar R.P."/>
            <person name="Terry A.Y."/>
            <person name="Boore J.L."/>
            <person name="Simakov O."/>
            <person name="Marletaz F."/>
            <person name="Cho S.-J."/>
            <person name="Edsinger-Gonzales E."/>
            <person name="Havlak P."/>
            <person name="Kuo D.-H."/>
            <person name="Larsson T."/>
            <person name="Lv J."/>
            <person name="Arendt D."/>
            <person name="Savage R."/>
            <person name="Osoegawa K."/>
            <person name="de Jong P."/>
            <person name="Lindberg D.R."/>
            <person name="Seaver E.C."/>
            <person name="Weisblat D.A."/>
            <person name="Putnam N.H."/>
            <person name="Grigoriev I.V."/>
            <person name="Rokhsar D.S."/>
        </authorList>
    </citation>
    <scope>NUCLEOTIDE SEQUENCE</scope>
</reference>
<accession>T1EGS5</accession>
<keyword evidence="8" id="KW-0807">Transducer</keyword>
<name>T1EGS5_HELRO</name>
<reference evidence="11 13" key="2">
    <citation type="journal article" date="2013" name="Nature">
        <title>Insights into bilaterian evolution from three spiralian genomes.</title>
        <authorList>
            <person name="Simakov O."/>
            <person name="Marletaz F."/>
            <person name="Cho S.J."/>
            <person name="Edsinger-Gonzales E."/>
            <person name="Havlak P."/>
            <person name="Hellsten U."/>
            <person name="Kuo D.H."/>
            <person name="Larsson T."/>
            <person name="Lv J."/>
            <person name="Arendt D."/>
            <person name="Savage R."/>
            <person name="Osoegawa K."/>
            <person name="de Jong P."/>
            <person name="Grimwood J."/>
            <person name="Chapman J.A."/>
            <person name="Shapiro H."/>
            <person name="Aerts A."/>
            <person name="Otillar R.P."/>
            <person name="Terry A.Y."/>
            <person name="Boore J.L."/>
            <person name="Grigoriev I.V."/>
            <person name="Lindberg D.R."/>
            <person name="Seaver E.C."/>
            <person name="Weisblat D.A."/>
            <person name="Putnam N.H."/>
            <person name="Rokhsar D.S."/>
        </authorList>
    </citation>
    <scope>NUCLEOTIDE SEQUENCE</scope>
</reference>
<dbReference type="STRING" id="6412.T1EGS5"/>
<dbReference type="EMBL" id="AMQM01004393">
    <property type="status" value="NOT_ANNOTATED_CDS"/>
    <property type="molecule type" value="Genomic_DNA"/>
</dbReference>
<evidence type="ECO:0000256" key="7">
    <source>
        <dbReference type="ARBA" id="ARBA00023170"/>
    </source>
</evidence>